<sequence length="270" mass="30032">MFTFVKPLAFIKKDLIEASSYKFAFMTQFVGILFSTVVYYFISKLIGEAATPYLKPYGGDYFSFVLIGTAFSSYLSLSLSSFSASISNAQMMGTLEALLVTQTEIPTIVLSSSLYSFILTSFRVIIYIILGAFLFGMKIGNANYPMALLILILTIISFSSMGIMSASLVMVLKRGDPFTWVFSNLSWFLGGVYYPVSVLPEWVQKFSYLLPITYAMEGMRLALLKGYSFNELSLNILALVIFSIVMLPLSVAVFILAVKKAKRDGSLTHY</sequence>
<keyword evidence="4 5" id="KW-0472">Membrane</keyword>
<dbReference type="InterPro" id="IPR051784">
    <property type="entry name" value="Nod_factor_ABC_transporter"/>
</dbReference>
<proteinExistence type="inferred from homology"/>
<gene>
    <name evidence="7" type="ORF">A2042_03945</name>
</gene>
<dbReference type="PIRSF" id="PIRSF006648">
    <property type="entry name" value="DrrB"/>
    <property type="match status" value="1"/>
</dbReference>
<dbReference type="PANTHER" id="PTHR43229">
    <property type="entry name" value="NODULATION PROTEIN J"/>
    <property type="match status" value="1"/>
</dbReference>
<dbReference type="EMBL" id="MGDB01000087">
    <property type="protein sequence ID" value="OGL40810.1"/>
    <property type="molecule type" value="Genomic_DNA"/>
</dbReference>
<protein>
    <recommendedName>
        <fullName evidence="5">Transport permease protein</fullName>
    </recommendedName>
</protein>
<evidence type="ECO:0000259" key="6">
    <source>
        <dbReference type="PROSITE" id="PS51012"/>
    </source>
</evidence>
<dbReference type="PROSITE" id="PS51012">
    <property type="entry name" value="ABC_TM2"/>
    <property type="match status" value="1"/>
</dbReference>
<dbReference type="InterPro" id="IPR047817">
    <property type="entry name" value="ABC2_TM_bact-type"/>
</dbReference>
<dbReference type="InterPro" id="IPR000412">
    <property type="entry name" value="ABC_2_transport"/>
</dbReference>
<dbReference type="Pfam" id="PF01061">
    <property type="entry name" value="ABC2_membrane"/>
    <property type="match status" value="1"/>
</dbReference>
<comment type="similarity">
    <text evidence="5">Belongs to the ABC-2 integral membrane protein family.</text>
</comment>
<feature type="transmembrane region" description="Helical" evidence="5">
    <location>
        <begin position="62"/>
        <end position="82"/>
    </location>
</feature>
<keyword evidence="2 5" id="KW-0812">Transmembrane</keyword>
<accession>A0A1F7RHJ9</accession>
<evidence type="ECO:0000313" key="8">
    <source>
        <dbReference type="Proteomes" id="UP000178526"/>
    </source>
</evidence>
<feature type="transmembrane region" description="Helical" evidence="5">
    <location>
        <begin position="236"/>
        <end position="258"/>
    </location>
</feature>
<dbReference type="Proteomes" id="UP000178526">
    <property type="component" value="Unassembled WGS sequence"/>
</dbReference>
<feature type="domain" description="ABC transmembrane type-2" evidence="6">
    <location>
        <begin position="23"/>
        <end position="257"/>
    </location>
</feature>
<keyword evidence="3 5" id="KW-1133">Transmembrane helix</keyword>
<dbReference type="InterPro" id="IPR013525">
    <property type="entry name" value="ABC2_TM"/>
</dbReference>
<feature type="transmembrane region" description="Helical" evidence="5">
    <location>
        <begin position="147"/>
        <end position="171"/>
    </location>
</feature>
<dbReference type="PRINTS" id="PR00164">
    <property type="entry name" value="ABC2TRNSPORT"/>
</dbReference>
<dbReference type="AlphaFoldDB" id="A0A1F7RHJ9"/>
<comment type="caution">
    <text evidence="7">The sequence shown here is derived from an EMBL/GenBank/DDBJ whole genome shotgun (WGS) entry which is preliminary data.</text>
</comment>
<feature type="transmembrane region" description="Helical" evidence="5">
    <location>
        <begin position="178"/>
        <end position="196"/>
    </location>
</feature>
<evidence type="ECO:0000256" key="4">
    <source>
        <dbReference type="ARBA" id="ARBA00023136"/>
    </source>
</evidence>
<comment type="subcellular location">
    <subcellularLocation>
        <location evidence="5">Cell membrane</location>
        <topology evidence="5">Multi-pass membrane protein</topology>
    </subcellularLocation>
    <subcellularLocation>
        <location evidence="1">Membrane</location>
        <topology evidence="1">Multi-pass membrane protein</topology>
    </subcellularLocation>
</comment>
<evidence type="ECO:0000256" key="1">
    <source>
        <dbReference type="ARBA" id="ARBA00004141"/>
    </source>
</evidence>
<evidence type="ECO:0000256" key="2">
    <source>
        <dbReference type="ARBA" id="ARBA00022692"/>
    </source>
</evidence>
<keyword evidence="5" id="KW-0813">Transport</keyword>
<dbReference type="GO" id="GO:0140359">
    <property type="term" value="F:ABC-type transporter activity"/>
    <property type="evidence" value="ECO:0007669"/>
    <property type="project" value="InterPro"/>
</dbReference>
<dbReference type="PANTHER" id="PTHR43229:SF2">
    <property type="entry name" value="NODULATION PROTEIN J"/>
    <property type="match status" value="1"/>
</dbReference>
<dbReference type="GO" id="GO:0043190">
    <property type="term" value="C:ATP-binding cassette (ABC) transporter complex"/>
    <property type="evidence" value="ECO:0007669"/>
    <property type="project" value="InterPro"/>
</dbReference>
<feature type="transmembrane region" description="Helical" evidence="5">
    <location>
        <begin position="21"/>
        <end position="42"/>
    </location>
</feature>
<evidence type="ECO:0000256" key="3">
    <source>
        <dbReference type="ARBA" id="ARBA00022989"/>
    </source>
</evidence>
<evidence type="ECO:0000313" key="7">
    <source>
        <dbReference type="EMBL" id="OGL40810.1"/>
    </source>
</evidence>
<feature type="transmembrane region" description="Helical" evidence="5">
    <location>
        <begin position="114"/>
        <end position="135"/>
    </location>
</feature>
<keyword evidence="5" id="KW-1003">Cell membrane</keyword>
<organism evidence="7 8">
    <name type="scientific">Candidatus Schekmanbacteria bacterium GWA2_38_11</name>
    <dbReference type="NCBI Taxonomy" id="1817876"/>
    <lineage>
        <taxon>Bacteria</taxon>
        <taxon>Candidatus Schekmaniibacteriota</taxon>
    </lineage>
</organism>
<evidence type="ECO:0000256" key="5">
    <source>
        <dbReference type="RuleBase" id="RU361157"/>
    </source>
</evidence>
<reference evidence="7 8" key="1">
    <citation type="journal article" date="2016" name="Nat. Commun.">
        <title>Thousands of microbial genomes shed light on interconnected biogeochemical processes in an aquifer system.</title>
        <authorList>
            <person name="Anantharaman K."/>
            <person name="Brown C.T."/>
            <person name="Hug L.A."/>
            <person name="Sharon I."/>
            <person name="Castelle C.J."/>
            <person name="Probst A.J."/>
            <person name="Thomas B.C."/>
            <person name="Singh A."/>
            <person name="Wilkins M.J."/>
            <person name="Karaoz U."/>
            <person name="Brodie E.L."/>
            <person name="Williams K.H."/>
            <person name="Hubbard S.S."/>
            <person name="Banfield J.F."/>
        </authorList>
    </citation>
    <scope>NUCLEOTIDE SEQUENCE [LARGE SCALE GENOMIC DNA]</scope>
</reference>
<name>A0A1F7RHJ9_9BACT</name>